<evidence type="ECO:0000313" key="1">
    <source>
        <dbReference type="EMBL" id="KAA5544824.1"/>
    </source>
</evidence>
<comment type="caution">
    <text evidence="1">The sequence shown here is derived from an EMBL/GenBank/DDBJ whole genome shotgun (WGS) entry which is preliminary data.</text>
</comment>
<evidence type="ECO:0000313" key="2">
    <source>
        <dbReference type="Proteomes" id="UP000323426"/>
    </source>
</evidence>
<proteinExistence type="predicted"/>
<gene>
    <name evidence="1" type="ORF">F0145_14170</name>
</gene>
<dbReference type="EMBL" id="VWSF01000010">
    <property type="protein sequence ID" value="KAA5544824.1"/>
    <property type="molecule type" value="Genomic_DNA"/>
</dbReference>
<sequence length="155" mass="17984">MEKQLIHQQLLNVSPESWLDLAQLAQVELTSEDEAHPIELAFTPIEGEGWRASRPGEQRIRFLFDEPQNVKQIQLFFREEEQARTQEFLLRWLPAGAKSYQEIVRQQYNFSPPHTIAEVETYNVDLKAMRVLELQIIPDLNKTNASASLALLRLS</sequence>
<accession>A0A5M6DB87</accession>
<dbReference type="RefSeq" id="WP_150089073.1">
    <property type="nucleotide sequence ID" value="NZ_VWSF01000010.1"/>
</dbReference>
<name>A0A5M6DB87_9BACT</name>
<evidence type="ECO:0008006" key="3">
    <source>
        <dbReference type="Google" id="ProtNLM"/>
    </source>
</evidence>
<dbReference type="Proteomes" id="UP000323426">
    <property type="component" value="Unassembled WGS sequence"/>
</dbReference>
<reference evidence="1 2" key="1">
    <citation type="submission" date="2019-09" db="EMBL/GenBank/DDBJ databases">
        <title>Genome sequence and assembly of Adhaeribacter sp.</title>
        <authorList>
            <person name="Chhetri G."/>
        </authorList>
    </citation>
    <scope>NUCLEOTIDE SEQUENCE [LARGE SCALE GENOMIC DNA]</scope>
    <source>
        <strain evidence="1 2">DK36</strain>
    </source>
</reference>
<dbReference type="AlphaFoldDB" id="A0A5M6DB87"/>
<protein>
    <recommendedName>
        <fullName evidence="3">Carbohydrate-binding protein</fullName>
    </recommendedName>
</protein>
<keyword evidence="2" id="KW-1185">Reference proteome</keyword>
<organism evidence="1 2">
    <name type="scientific">Adhaeribacter rhizoryzae</name>
    <dbReference type="NCBI Taxonomy" id="2607907"/>
    <lineage>
        <taxon>Bacteria</taxon>
        <taxon>Pseudomonadati</taxon>
        <taxon>Bacteroidota</taxon>
        <taxon>Cytophagia</taxon>
        <taxon>Cytophagales</taxon>
        <taxon>Hymenobacteraceae</taxon>
        <taxon>Adhaeribacter</taxon>
    </lineage>
</organism>